<keyword evidence="1 4" id="KW-0663">Pyridoxal phosphate</keyword>
<dbReference type="EMBL" id="NIDE01000014">
    <property type="protein sequence ID" value="OWK38561.1"/>
    <property type="molecule type" value="Genomic_DNA"/>
</dbReference>
<dbReference type="PANTHER" id="PTHR30244:SF36">
    <property type="entry name" value="3-OXO-GLUCOSE-6-PHOSPHATE:GLUTAMATE AMINOTRANSFERASE"/>
    <property type="match status" value="1"/>
</dbReference>
<dbReference type="OrthoDB" id="9810913at2"/>
<dbReference type="PANTHER" id="PTHR30244">
    <property type="entry name" value="TRANSAMINASE"/>
    <property type="match status" value="1"/>
</dbReference>
<evidence type="ECO:0000256" key="1">
    <source>
        <dbReference type="ARBA" id="ARBA00022898"/>
    </source>
</evidence>
<evidence type="ECO:0000256" key="3">
    <source>
        <dbReference type="PIRSR" id="PIRSR000390-1"/>
    </source>
</evidence>
<dbReference type="InterPro" id="IPR015424">
    <property type="entry name" value="PyrdxlP-dep_Trfase"/>
</dbReference>
<dbReference type="Proteomes" id="UP000214646">
    <property type="component" value="Unassembled WGS sequence"/>
</dbReference>
<name>A0A225DAH6_9BACT</name>
<dbReference type="FunFam" id="3.40.640.10:FF:000089">
    <property type="entry name" value="Aminotransferase, DegT/DnrJ/EryC1/StrS family"/>
    <property type="match status" value="1"/>
</dbReference>
<dbReference type="GO" id="GO:0000271">
    <property type="term" value="P:polysaccharide biosynthetic process"/>
    <property type="evidence" value="ECO:0007669"/>
    <property type="project" value="TreeGrafter"/>
</dbReference>
<dbReference type="CDD" id="cd00616">
    <property type="entry name" value="AHBA_syn"/>
    <property type="match status" value="1"/>
</dbReference>
<dbReference type="RefSeq" id="WP_088258332.1">
    <property type="nucleotide sequence ID" value="NZ_NIDE01000014.1"/>
</dbReference>
<evidence type="ECO:0000313" key="6">
    <source>
        <dbReference type="EMBL" id="OWK38561.1"/>
    </source>
</evidence>
<dbReference type="PIRSF" id="PIRSF000390">
    <property type="entry name" value="PLP_StrS"/>
    <property type="match status" value="1"/>
</dbReference>
<evidence type="ECO:0000313" key="7">
    <source>
        <dbReference type="Proteomes" id="UP000214646"/>
    </source>
</evidence>
<organism evidence="6 7">
    <name type="scientific">Fimbriiglobus ruber</name>
    <dbReference type="NCBI Taxonomy" id="1908690"/>
    <lineage>
        <taxon>Bacteria</taxon>
        <taxon>Pseudomonadati</taxon>
        <taxon>Planctomycetota</taxon>
        <taxon>Planctomycetia</taxon>
        <taxon>Gemmatales</taxon>
        <taxon>Gemmataceae</taxon>
        <taxon>Fimbriiglobus</taxon>
    </lineage>
</organism>
<proteinExistence type="inferred from homology"/>
<keyword evidence="6" id="KW-0032">Aminotransferase</keyword>
<dbReference type="GO" id="GO:0030170">
    <property type="term" value="F:pyridoxal phosphate binding"/>
    <property type="evidence" value="ECO:0007669"/>
    <property type="project" value="UniProtKB-ARBA"/>
</dbReference>
<gene>
    <name evidence="6" type="ORF">FRUB_07681</name>
</gene>
<sequence>MGVPFLSLAPVYDELRADLDAACARVLASAHYILGPEVERFEREFAAYCGVRHCVSVANGLDALTLILKAAGVGPGDEVLVPGHTFVATWLAVSAAGATPVGVDVAPRTRNLDPARLSTAVTPRTVAVMPVHLYGLPADMDAITGVARRHNLLVVEDAAQAHGARHNGRRAGSLGTAAGFSFYPVKNLGAVGDGGAVTTDDDDLAARVRRLRNYGSVVKYHHEEQGVNSRLDELQAALLSVKLRHLDAWNARRAALAGQYLAALEPLAELTLPSVPAYADPVWHLFVVTHPRRDDLRDALAAVGVQSLIHYPVPPHRSGAYAGGPCQPGDLGTSERLAAQVLSLPISPHHTGEQVRTVAERVREFCLPGPGARPAVA</sequence>
<accession>A0A225DAH6</accession>
<dbReference type="Pfam" id="PF01041">
    <property type="entry name" value="DegT_DnrJ_EryC1"/>
    <property type="match status" value="1"/>
</dbReference>
<evidence type="ECO:0000256" key="2">
    <source>
        <dbReference type="ARBA" id="ARBA00037999"/>
    </source>
</evidence>
<dbReference type="GO" id="GO:0008483">
    <property type="term" value="F:transaminase activity"/>
    <property type="evidence" value="ECO:0007669"/>
    <property type="project" value="UniProtKB-KW"/>
</dbReference>
<feature type="active site" description="Proton acceptor" evidence="3">
    <location>
        <position position="186"/>
    </location>
</feature>
<evidence type="ECO:0000256" key="5">
    <source>
        <dbReference type="RuleBase" id="RU004508"/>
    </source>
</evidence>
<dbReference type="SUPFAM" id="SSF53383">
    <property type="entry name" value="PLP-dependent transferases"/>
    <property type="match status" value="1"/>
</dbReference>
<keyword evidence="6" id="KW-0808">Transferase</keyword>
<protein>
    <submittedName>
        <fullName evidence="6">Aminotransferase</fullName>
    </submittedName>
</protein>
<dbReference type="Gene3D" id="3.40.640.10">
    <property type="entry name" value="Type I PLP-dependent aspartate aminotransferase-like (Major domain)"/>
    <property type="match status" value="1"/>
</dbReference>
<feature type="modified residue" description="N6-(pyridoxal phosphate)lysine" evidence="4">
    <location>
        <position position="186"/>
    </location>
</feature>
<dbReference type="InterPro" id="IPR015421">
    <property type="entry name" value="PyrdxlP-dep_Trfase_major"/>
</dbReference>
<comment type="similarity">
    <text evidence="2 5">Belongs to the DegT/DnrJ/EryC1 family.</text>
</comment>
<comment type="caution">
    <text evidence="6">The sequence shown here is derived from an EMBL/GenBank/DDBJ whole genome shotgun (WGS) entry which is preliminary data.</text>
</comment>
<dbReference type="Gene3D" id="3.90.1150.10">
    <property type="entry name" value="Aspartate Aminotransferase, domain 1"/>
    <property type="match status" value="1"/>
</dbReference>
<dbReference type="AlphaFoldDB" id="A0A225DAH6"/>
<dbReference type="InterPro" id="IPR015422">
    <property type="entry name" value="PyrdxlP-dep_Trfase_small"/>
</dbReference>
<keyword evidence="7" id="KW-1185">Reference proteome</keyword>
<evidence type="ECO:0000256" key="4">
    <source>
        <dbReference type="PIRSR" id="PIRSR000390-2"/>
    </source>
</evidence>
<reference evidence="7" key="1">
    <citation type="submission" date="2017-06" db="EMBL/GenBank/DDBJ databases">
        <title>Genome analysis of Fimbriiglobus ruber SP5, the first member of the order Planctomycetales with confirmed chitinolytic capability.</title>
        <authorList>
            <person name="Ravin N.V."/>
            <person name="Rakitin A.L."/>
            <person name="Ivanova A.A."/>
            <person name="Beletsky A.V."/>
            <person name="Kulichevskaya I.S."/>
            <person name="Mardanov A.V."/>
            <person name="Dedysh S.N."/>
        </authorList>
    </citation>
    <scope>NUCLEOTIDE SEQUENCE [LARGE SCALE GENOMIC DNA]</scope>
    <source>
        <strain evidence="7">SP5</strain>
    </source>
</reference>
<dbReference type="InterPro" id="IPR000653">
    <property type="entry name" value="DegT/StrS_aminotransferase"/>
</dbReference>